<keyword evidence="4 6" id="KW-1133">Transmembrane helix</keyword>
<evidence type="ECO:0000256" key="5">
    <source>
        <dbReference type="ARBA" id="ARBA00023136"/>
    </source>
</evidence>
<keyword evidence="3 6" id="KW-0812">Transmembrane</keyword>
<feature type="transmembrane region" description="Helical" evidence="6">
    <location>
        <begin position="418"/>
        <end position="437"/>
    </location>
</feature>
<comment type="similarity">
    <text evidence="2">Belongs to the 4-toluene sulfonate uptake permease (TSUP) (TC 2.A.102) family.</text>
</comment>
<keyword evidence="9" id="KW-1185">Reference proteome</keyword>
<evidence type="ECO:0000256" key="3">
    <source>
        <dbReference type="ARBA" id="ARBA00022692"/>
    </source>
</evidence>
<dbReference type="Pfam" id="PF01925">
    <property type="entry name" value="TauE"/>
    <property type="match status" value="2"/>
</dbReference>
<accession>A0AAQ3JMF6</accession>
<evidence type="ECO:0000256" key="7">
    <source>
        <dbReference type="SAM" id="SignalP"/>
    </source>
</evidence>
<evidence type="ECO:0000256" key="4">
    <source>
        <dbReference type="ARBA" id="ARBA00022989"/>
    </source>
</evidence>
<dbReference type="InterPro" id="IPR002781">
    <property type="entry name" value="TM_pro_TauE-like"/>
</dbReference>
<feature type="transmembrane region" description="Helical" evidence="6">
    <location>
        <begin position="94"/>
        <end position="124"/>
    </location>
</feature>
<feature type="transmembrane region" description="Helical" evidence="6">
    <location>
        <begin position="449"/>
        <end position="470"/>
    </location>
</feature>
<evidence type="ECO:0000313" key="9">
    <source>
        <dbReference type="Proteomes" id="UP001327560"/>
    </source>
</evidence>
<feature type="signal peptide" evidence="7">
    <location>
        <begin position="1"/>
        <end position="27"/>
    </location>
</feature>
<keyword evidence="5 6" id="KW-0472">Membrane</keyword>
<keyword evidence="7" id="KW-0732">Signal</keyword>
<dbReference type="GO" id="GO:0031464">
    <property type="term" value="C:Cul4A-RING E3 ubiquitin ligase complex"/>
    <property type="evidence" value="ECO:0007669"/>
    <property type="project" value="TreeGrafter"/>
</dbReference>
<feature type="chain" id="PRO_5042965516" description="Sulfite exporter TauE/SafE family protein" evidence="7">
    <location>
        <begin position="28"/>
        <end position="492"/>
    </location>
</feature>
<feature type="transmembrane region" description="Helical" evidence="6">
    <location>
        <begin position="131"/>
        <end position="149"/>
    </location>
</feature>
<dbReference type="GO" id="GO:0016020">
    <property type="term" value="C:membrane"/>
    <property type="evidence" value="ECO:0007669"/>
    <property type="project" value="UniProtKB-SubCell"/>
</dbReference>
<feature type="transmembrane region" description="Helical" evidence="6">
    <location>
        <begin position="279"/>
        <end position="295"/>
    </location>
</feature>
<evidence type="ECO:0000256" key="1">
    <source>
        <dbReference type="ARBA" id="ARBA00004141"/>
    </source>
</evidence>
<evidence type="ECO:0000313" key="8">
    <source>
        <dbReference type="EMBL" id="WOK92277.1"/>
    </source>
</evidence>
<evidence type="ECO:0000256" key="2">
    <source>
        <dbReference type="ARBA" id="ARBA00009142"/>
    </source>
</evidence>
<name>A0AAQ3JMF6_9LILI</name>
<dbReference type="PANTHER" id="PTHR14255">
    <property type="entry name" value="CEREBLON"/>
    <property type="match status" value="1"/>
</dbReference>
<evidence type="ECO:0008006" key="10">
    <source>
        <dbReference type="Google" id="ProtNLM"/>
    </source>
</evidence>
<proteinExistence type="inferred from homology"/>
<dbReference type="AlphaFoldDB" id="A0AAQ3JMF6"/>
<dbReference type="EMBL" id="CP136890">
    <property type="protein sequence ID" value="WOK92277.1"/>
    <property type="molecule type" value="Genomic_DNA"/>
</dbReference>
<dbReference type="Proteomes" id="UP001327560">
    <property type="component" value="Chromosome 1"/>
</dbReference>
<comment type="subcellular location">
    <subcellularLocation>
        <location evidence="1">Membrane</location>
        <topology evidence="1">Multi-pass membrane protein</topology>
    </subcellularLocation>
</comment>
<gene>
    <name evidence="8" type="ORF">Cni_G00968</name>
</gene>
<dbReference type="PANTHER" id="PTHR14255:SF31">
    <property type="entry name" value="SULFITE EXPORTER TAUE_SAFE FAMILY PROTEIN 3-LIKE"/>
    <property type="match status" value="1"/>
</dbReference>
<organism evidence="8 9">
    <name type="scientific">Canna indica</name>
    <name type="common">Indian-shot</name>
    <dbReference type="NCBI Taxonomy" id="4628"/>
    <lineage>
        <taxon>Eukaryota</taxon>
        <taxon>Viridiplantae</taxon>
        <taxon>Streptophyta</taxon>
        <taxon>Embryophyta</taxon>
        <taxon>Tracheophyta</taxon>
        <taxon>Spermatophyta</taxon>
        <taxon>Magnoliopsida</taxon>
        <taxon>Liliopsida</taxon>
        <taxon>Zingiberales</taxon>
        <taxon>Cannaceae</taxon>
        <taxon>Canna</taxon>
    </lineage>
</organism>
<protein>
    <recommendedName>
        <fullName evidence="10">Sulfite exporter TauE/SafE family protein</fullName>
    </recommendedName>
</protein>
<reference evidence="8 9" key="1">
    <citation type="submission" date="2023-10" db="EMBL/GenBank/DDBJ databases">
        <title>Chromosome-scale genome assembly provides insights into flower coloration mechanisms of Canna indica.</title>
        <authorList>
            <person name="Li C."/>
        </authorList>
    </citation>
    <scope>NUCLEOTIDE SEQUENCE [LARGE SCALE GENOMIC DNA]</scope>
    <source>
        <tissue evidence="8">Flower</tissue>
    </source>
</reference>
<sequence length="492" mass="53239">MASNLEKRWRLAVALFLCWSLIFGAQSISAERLLRSSLVQAGSSVSSDEASGSFQKNNIGHNKLLIANLIHPNGSHTHTWPELEFGWKVVLGSIIAFVGSALGSIGGVGGGGIFVPMLTLIIGFDLKTSAAISKCMIMGSAGATVYYNLKFRHPTLDMPIVDYDLALLFQPMLMLGISIGVAFNVIFAEWMITAILIILFLGTSTKAFLKGIETWKKETILLKEAERHLSSSTKLKDGPELEYQPLSGGPPANQQPKCSSSGATLSKVPMGENIYMKELILLLIVWVSFLLIHIVKTYSKACSTEYWILAVMQVPIAVALSSYEGICLYTGKRTITSTGKQDMNWRVHKLVLYCCYGVIAGIVGGLLGLGGGFILGPLFLVMGVPPQVASATSNFIMTFSSSMSVVQYYLLDRLPVPYSAYLFLVATLAAVAGQHAVRKLIILIGRASLIIFILALTILVSALGIGGLGIEDVLDKLARKEHMGFENICHQL</sequence>
<feature type="transmembrane region" description="Helical" evidence="6">
    <location>
        <begin position="307"/>
        <end position="329"/>
    </location>
</feature>
<evidence type="ECO:0000256" key="6">
    <source>
        <dbReference type="SAM" id="Phobius"/>
    </source>
</evidence>
<feature type="transmembrane region" description="Helical" evidence="6">
    <location>
        <begin position="350"/>
        <end position="375"/>
    </location>
</feature>
<dbReference type="GO" id="GO:0016567">
    <property type="term" value="P:protein ubiquitination"/>
    <property type="evidence" value="ECO:0007669"/>
    <property type="project" value="TreeGrafter"/>
</dbReference>
<feature type="transmembrane region" description="Helical" evidence="6">
    <location>
        <begin position="169"/>
        <end position="202"/>
    </location>
</feature>